<dbReference type="EMBL" id="WAIE01000002">
    <property type="protein sequence ID" value="KAB1442271.1"/>
    <property type="molecule type" value="Genomic_DNA"/>
</dbReference>
<evidence type="ECO:0008006" key="4">
    <source>
        <dbReference type="Google" id="ProtNLM"/>
    </source>
</evidence>
<evidence type="ECO:0000313" key="3">
    <source>
        <dbReference type="Proteomes" id="UP000438699"/>
    </source>
</evidence>
<keyword evidence="1" id="KW-1133">Transmembrane helix</keyword>
<evidence type="ECO:0000313" key="2">
    <source>
        <dbReference type="EMBL" id="KAB1442271.1"/>
    </source>
</evidence>
<name>A0A6N6N2U8_9BACT</name>
<dbReference type="RefSeq" id="WP_151150492.1">
    <property type="nucleotide sequence ID" value="NZ_WAIE01000002.1"/>
</dbReference>
<gene>
    <name evidence="2" type="ORF">F8A88_07395</name>
</gene>
<reference evidence="2 3" key="1">
    <citation type="journal article" date="2017" name="Int. J. Syst. Evol. Microbiol.">
        <title>Desulfovibrio senegalensis sp. nov., a mesophilic sulfate reducer isolated from marine sediment.</title>
        <authorList>
            <person name="Thioye A."/>
            <person name="Gam Z.B.A."/>
            <person name="Mbengue M."/>
            <person name="Cayol J.L."/>
            <person name="Joseph-Bartoli M."/>
            <person name="Toure-Kane C."/>
            <person name="Labat M."/>
        </authorList>
    </citation>
    <scope>NUCLEOTIDE SEQUENCE [LARGE SCALE GENOMIC DNA]</scope>
    <source>
        <strain evidence="2 3">DSM 101509</strain>
    </source>
</reference>
<keyword evidence="1" id="KW-0472">Membrane</keyword>
<sequence length="142" mass="16443">MFGDRYHKSGPPRTKAVRIMRIALGFAGTALIIWALSSLPYDTFREERIRALGEHSTRGVVFSKRTEPDSDGPLYLITYRYSDMEGIEHVGMANLPRDRWQRLNKGDRIKVFFARANPALSRAQFMIEPAFQIKLRQWIRGD</sequence>
<proteinExistence type="predicted"/>
<organism evidence="2 3">
    <name type="scientific">Pseudodesulfovibrio senegalensis</name>
    <dbReference type="NCBI Taxonomy" id="1721087"/>
    <lineage>
        <taxon>Bacteria</taxon>
        <taxon>Pseudomonadati</taxon>
        <taxon>Thermodesulfobacteriota</taxon>
        <taxon>Desulfovibrionia</taxon>
        <taxon>Desulfovibrionales</taxon>
        <taxon>Desulfovibrionaceae</taxon>
    </lineage>
</organism>
<accession>A0A6N6N2U8</accession>
<protein>
    <recommendedName>
        <fullName evidence="4">DUF3592 domain-containing protein</fullName>
    </recommendedName>
</protein>
<dbReference type="Proteomes" id="UP000438699">
    <property type="component" value="Unassembled WGS sequence"/>
</dbReference>
<keyword evidence="1" id="KW-0812">Transmembrane</keyword>
<evidence type="ECO:0000256" key="1">
    <source>
        <dbReference type="SAM" id="Phobius"/>
    </source>
</evidence>
<feature type="transmembrane region" description="Helical" evidence="1">
    <location>
        <begin position="21"/>
        <end position="41"/>
    </location>
</feature>
<dbReference type="AlphaFoldDB" id="A0A6N6N2U8"/>
<keyword evidence="3" id="KW-1185">Reference proteome</keyword>
<dbReference type="OrthoDB" id="5458611at2"/>
<comment type="caution">
    <text evidence="2">The sequence shown here is derived from an EMBL/GenBank/DDBJ whole genome shotgun (WGS) entry which is preliminary data.</text>
</comment>